<name>C5M6Q1_CANTT</name>
<dbReference type="RefSeq" id="XP_002547226.1">
    <property type="nucleotide sequence ID" value="XM_002547180.1"/>
</dbReference>
<comment type="similarity">
    <text evidence="1 5">Belongs to the NOP53 family.</text>
</comment>
<dbReference type="GeneID" id="8300746"/>
<dbReference type="GO" id="GO:0000176">
    <property type="term" value="C:nuclear exosome (RNase complex)"/>
    <property type="evidence" value="ECO:0007669"/>
    <property type="project" value="EnsemblFungi"/>
</dbReference>
<feature type="coiled-coil region" evidence="6">
    <location>
        <begin position="291"/>
        <end position="332"/>
    </location>
</feature>
<proteinExistence type="inferred from homology"/>
<keyword evidence="9" id="KW-1185">Reference proteome</keyword>
<feature type="compositionally biased region" description="Basic and acidic residues" evidence="7">
    <location>
        <begin position="261"/>
        <end position="270"/>
    </location>
</feature>
<dbReference type="OrthoDB" id="5072at2759"/>
<accession>C5M6Q1</accession>
<evidence type="ECO:0000256" key="2">
    <source>
        <dbReference type="ARBA" id="ARBA00018339"/>
    </source>
</evidence>
<dbReference type="HOGENOM" id="CLU_035888_1_1_1"/>
<evidence type="ECO:0000256" key="5">
    <source>
        <dbReference type="PIRNR" id="PIRNR017302"/>
    </source>
</evidence>
<evidence type="ECO:0000256" key="1">
    <source>
        <dbReference type="ARBA" id="ARBA00008838"/>
    </source>
</evidence>
<dbReference type="Pfam" id="PF07767">
    <property type="entry name" value="Nop53"/>
    <property type="match status" value="1"/>
</dbReference>
<reference evidence="8 9" key="1">
    <citation type="journal article" date="2009" name="Nature">
        <title>Evolution of pathogenicity and sexual reproduction in eight Candida genomes.</title>
        <authorList>
            <person name="Butler G."/>
            <person name="Rasmussen M.D."/>
            <person name="Lin M.F."/>
            <person name="Santos M.A."/>
            <person name="Sakthikumar S."/>
            <person name="Munro C.A."/>
            <person name="Rheinbay E."/>
            <person name="Grabherr M."/>
            <person name="Forche A."/>
            <person name="Reedy J.L."/>
            <person name="Agrafioti I."/>
            <person name="Arnaud M.B."/>
            <person name="Bates S."/>
            <person name="Brown A.J."/>
            <person name="Brunke S."/>
            <person name="Costanzo M.C."/>
            <person name="Fitzpatrick D.A."/>
            <person name="de Groot P.W."/>
            <person name="Harris D."/>
            <person name="Hoyer L.L."/>
            <person name="Hube B."/>
            <person name="Klis F.M."/>
            <person name="Kodira C."/>
            <person name="Lennard N."/>
            <person name="Logue M.E."/>
            <person name="Martin R."/>
            <person name="Neiman A.M."/>
            <person name="Nikolaou E."/>
            <person name="Quail M.A."/>
            <person name="Quinn J."/>
            <person name="Santos M.C."/>
            <person name="Schmitzberger F.F."/>
            <person name="Sherlock G."/>
            <person name="Shah P."/>
            <person name="Silverstein K.A."/>
            <person name="Skrzypek M.S."/>
            <person name="Soll D."/>
            <person name="Staggs R."/>
            <person name="Stansfield I."/>
            <person name="Stumpf M.P."/>
            <person name="Sudbery P.E."/>
            <person name="Srikantha T."/>
            <person name="Zeng Q."/>
            <person name="Berman J."/>
            <person name="Berriman M."/>
            <person name="Heitman J."/>
            <person name="Gow N.A."/>
            <person name="Lorenz M.C."/>
            <person name="Birren B.W."/>
            <person name="Kellis M."/>
            <person name="Cuomo C.A."/>
        </authorList>
    </citation>
    <scope>NUCLEOTIDE SEQUENCE [LARGE SCALE GENOMIC DNA]</scope>
    <source>
        <strain evidence="9">ATCC MYA-3404 / T1</strain>
    </source>
</reference>
<keyword evidence="6" id="KW-0175">Coiled coil</keyword>
<evidence type="ECO:0000313" key="8">
    <source>
        <dbReference type="EMBL" id="EER34671.1"/>
    </source>
</evidence>
<dbReference type="eggNOG" id="KOG2823">
    <property type="taxonomic scope" value="Eukaryota"/>
</dbReference>
<comment type="function">
    <text evidence="5">May play a role in ribosome biogenesis.</text>
</comment>
<evidence type="ECO:0000256" key="6">
    <source>
        <dbReference type="SAM" id="Coils"/>
    </source>
</evidence>
<evidence type="ECO:0000313" key="9">
    <source>
        <dbReference type="Proteomes" id="UP000002037"/>
    </source>
</evidence>
<keyword evidence="4 5" id="KW-0539">Nucleus</keyword>
<dbReference type="PANTHER" id="PTHR14211:SF7">
    <property type="entry name" value="RIBOSOME BIOGENESIS PROTEIN NOP53"/>
    <property type="match status" value="1"/>
</dbReference>
<evidence type="ECO:0000256" key="4">
    <source>
        <dbReference type="ARBA" id="ARBA00023242"/>
    </source>
</evidence>
<sequence length="415" mass="48631">MSEDSITSKKTSKPQSSRKGKKAWRKNIDIEDLEKNLQDKRDEEIILGKKEEDFIIDDKPSNIGLKSVKKLKSKEILTNKSKIPALVHGKHQDKDKKNTIQGVKKTDLLRLIKLNGGKFKSEDKLMNRIEQDGLVSGSSKDLWDDNEEDEEDNKKMPKYIKSTAEVTKAKVVPKTLKETPIKLIDNDLTQKKIHAGKSYNPSLESWKDLINQEYDIEYKQELTRQKMEEHRKMIQKLVSTLDDMVVDNHDDDDDEEEDQEAKEKVGEEKDYSLSVNKPNKFKIKTKTKRNKELKHKERVKLEQEIKDLKKQLKDLSNLEEILQKEAEKEAAKPESKKRKRREKLFKHELIETPMEVKLSDELSGNLRNLKPEGNLFYDQMLNLQSSGKVESRVPVAKRRKYQKKITEKWTYKDFK</sequence>
<dbReference type="AlphaFoldDB" id="C5M6Q1"/>
<dbReference type="GO" id="GO:0005654">
    <property type="term" value="C:nucleoplasm"/>
    <property type="evidence" value="ECO:0007669"/>
    <property type="project" value="UniProtKB-SubCell"/>
</dbReference>
<dbReference type="PIRSF" id="PIRSF017302">
    <property type="entry name" value="Gltscr2"/>
    <property type="match status" value="1"/>
</dbReference>
<comment type="subcellular location">
    <subcellularLocation>
        <location evidence="5">Nucleus</location>
        <location evidence="5">Nucleolus</location>
    </subcellularLocation>
    <subcellularLocation>
        <location evidence="5">Nucleus</location>
        <location evidence="5">Nucleoplasm</location>
    </subcellularLocation>
</comment>
<dbReference type="Proteomes" id="UP000002037">
    <property type="component" value="Unassembled WGS sequence"/>
</dbReference>
<feature type="region of interest" description="Disordered" evidence="7">
    <location>
        <begin position="243"/>
        <end position="270"/>
    </location>
</feature>
<dbReference type="GO" id="GO:0000055">
    <property type="term" value="P:ribosomal large subunit export from nucleus"/>
    <property type="evidence" value="ECO:0007669"/>
    <property type="project" value="EnsemblFungi"/>
</dbReference>
<gene>
    <name evidence="8" type="ORF">CTRG_01532</name>
</gene>
<dbReference type="GO" id="GO:0005730">
    <property type="term" value="C:nucleolus"/>
    <property type="evidence" value="ECO:0007669"/>
    <property type="project" value="UniProtKB-SubCell"/>
</dbReference>
<keyword evidence="3 5" id="KW-0690">Ribosome biogenesis</keyword>
<dbReference type="GO" id="GO:0000463">
    <property type="term" value="P:maturation of LSU-rRNA from tricistronic rRNA transcript (SSU-rRNA, 5.8S rRNA, LSU-rRNA)"/>
    <property type="evidence" value="ECO:0007669"/>
    <property type="project" value="EnsemblFungi"/>
</dbReference>
<feature type="compositionally biased region" description="Basic residues" evidence="7">
    <location>
        <begin position="10"/>
        <end position="25"/>
    </location>
</feature>
<dbReference type="KEGG" id="ctp:CTRG_01532"/>
<dbReference type="GO" id="GO:0008097">
    <property type="term" value="F:5S rRNA binding"/>
    <property type="evidence" value="ECO:0007669"/>
    <property type="project" value="TreeGrafter"/>
</dbReference>
<feature type="compositionally biased region" description="Acidic residues" evidence="7">
    <location>
        <begin position="249"/>
        <end position="260"/>
    </location>
</feature>
<protein>
    <recommendedName>
        <fullName evidence="2 5">Ribosome biogenesis protein NOP53</fullName>
    </recommendedName>
</protein>
<dbReference type="PANTHER" id="PTHR14211">
    <property type="entry name" value="GLIOMA SUPPRESSOR CANDIDATE REGION GENE 2"/>
    <property type="match status" value="1"/>
</dbReference>
<evidence type="ECO:0000256" key="7">
    <source>
        <dbReference type="SAM" id="MobiDB-lite"/>
    </source>
</evidence>
<feature type="region of interest" description="Disordered" evidence="7">
    <location>
        <begin position="1"/>
        <end position="25"/>
    </location>
</feature>
<dbReference type="InterPro" id="IPR011687">
    <property type="entry name" value="Nop53/GLTSCR2"/>
</dbReference>
<dbReference type="GO" id="GO:0000027">
    <property type="term" value="P:ribosomal large subunit assembly"/>
    <property type="evidence" value="ECO:0007669"/>
    <property type="project" value="UniProtKB-UniRule"/>
</dbReference>
<dbReference type="STRING" id="294747.C5M6Q1"/>
<dbReference type="VEuPathDB" id="FungiDB:CTRG_01532"/>
<evidence type="ECO:0000256" key="3">
    <source>
        <dbReference type="ARBA" id="ARBA00022517"/>
    </source>
</evidence>
<dbReference type="EMBL" id="GG692396">
    <property type="protein sequence ID" value="EER34671.1"/>
    <property type="molecule type" value="Genomic_DNA"/>
</dbReference>
<dbReference type="GO" id="GO:0000460">
    <property type="term" value="P:maturation of 5.8S rRNA"/>
    <property type="evidence" value="ECO:0007669"/>
    <property type="project" value="EnsemblFungi"/>
</dbReference>
<organism evidence="8 9">
    <name type="scientific">Candida tropicalis (strain ATCC MYA-3404 / T1)</name>
    <name type="common">Yeast</name>
    <dbReference type="NCBI Taxonomy" id="294747"/>
    <lineage>
        <taxon>Eukaryota</taxon>
        <taxon>Fungi</taxon>
        <taxon>Dikarya</taxon>
        <taxon>Ascomycota</taxon>
        <taxon>Saccharomycotina</taxon>
        <taxon>Pichiomycetes</taxon>
        <taxon>Debaryomycetaceae</taxon>
        <taxon>Candida/Lodderomyces clade</taxon>
        <taxon>Candida</taxon>
    </lineage>
</organism>